<comment type="function">
    <text evidence="2 7">Hydrolysis of 6-phosphogluconolactone to 6-phosphogluconate.</text>
</comment>
<accession>A0ABW4RTE3</accession>
<dbReference type="PANTHER" id="PTHR11054">
    <property type="entry name" value="6-PHOSPHOGLUCONOLACTONASE"/>
    <property type="match status" value="1"/>
</dbReference>
<evidence type="ECO:0000256" key="3">
    <source>
        <dbReference type="ARBA" id="ARBA00004961"/>
    </source>
</evidence>
<dbReference type="Proteomes" id="UP001597326">
    <property type="component" value="Unassembled WGS sequence"/>
</dbReference>
<dbReference type="InterPro" id="IPR037171">
    <property type="entry name" value="NagB/RpiA_transferase-like"/>
</dbReference>
<reference evidence="10" key="1">
    <citation type="journal article" date="2019" name="Int. J. Syst. Evol. Microbiol.">
        <title>The Global Catalogue of Microorganisms (GCM) 10K type strain sequencing project: providing services to taxonomists for standard genome sequencing and annotation.</title>
        <authorList>
            <consortium name="The Broad Institute Genomics Platform"/>
            <consortium name="The Broad Institute Genome Sequencing Center for Infectious Disease"/>
            <person name="Wu L."/>
            <person name="Ma J."/>
        </authorList>
    </citation>
    <scope>NUCLEOTIDE SEQUENCE [LARGE SCALE GENOMIC DNA]</scope>
    <source>
        <strain evidence="10">CAIM 431</strain>
    </source>
</reference>
<dbReference type="RefSeq" id="WP_343871760.1">
    <property type="nucleotide sequence ID" value="NZ_BAAAIX010000001.1"/>
</dbReference>
<comment type="caution">
    <text evidence="9">The sequence shown here is derived from an EMBL/GenBank/DDBJ whole genome shotgun (WGS) entry which is preliminary data.</text>
</comment>
<organism evidence="9 10">
    <name type="scientific">Luteococcus peritonei</name>
    <dbReference type="NCBI Taxonomy" id="88874"/>
    <lineage>
        <taxon>Bacteria</taxon>
        <taxon>Bacillati</taxon>
        <taxon>Actinomycetota</taxon>
        <taxon>Actinomycetes</taxon>
        <taxon>Propionibacteriales</taxon>
        <taxon>Propionibacteriaceae</taxon>
        <taxon>Luteococcus</taxon>
    </lineage>
</organism>
<dbReference type="GO" id="GO:0017057">
    <property type="term" value="F:6-phosphogluconolactonase activity"/>
    <property type="evidence" value="ECO:0007669"/>
    <property type="project" value="UniProtKB-EC"/>
</dbReference>
<dbReference type="InterPro" id="IPR005900">
    <property type="entry name" value="6-phosphogluconolactonase_DevB"/>
</dbReference>
<evidence type="ECO:0000256" key="7">
    <source>
        <dbReference type="RuleBase" id="RU365095"/>
    </source>
</evidence>
<evidence type="ECO:0000256" key="5">
    <source>
        <dbReference type="ARBA" id="ARBA00013198"/>
    </source>
</evidence>
<dbReference type="EC" id="3.1.1.31" evidence="5 7"/>
<protein>
    <recommendedName>
        <fullName evidence="6 7">6-phosphogluconolactonase</fullName>
        <shortName evidence="7">6PGL</shortName>
        <ecNumber evidence="5 7">3.1.1.31</ecNumber>
    </recommendedName>
</protein>
<proteinExistence type="inferred from homology"/>
<comment type="similarity">
    <text evidence="4 7">Belongs to the glucosamine/galactosamine-6-phosphate isomerase family. 6-phosphogluconolactonase subfamily.</text>
</comment>
<evidence type="ECO:0000256" key="2">
    <source>
        <dbReference type="ARBA" id="ARBA00002681"/>
    </source>
</evidence>
<gene>
    <name evidence="7 9" type="primary">pgl</name>
    <name evidence="9" type="ORF">ACFSCS_00630</name>
</gene>
<evidence type="ECO:0000259" key="8">
    <source>
        <dbReference type="Pfam" id="PF01182"/>
    </source>
</evidence>
<dbReference type="Pfam" id="PF01182">
    <property type="entry name" value="Glucosamine_iso"/>
    <property type="match status" value="1"/>
</dbReference>
<dbReference type="EMBL" id="JBHUFZ010000001">
    <property type="protein sequence ID" value="MFD1888693.1"/>
    <property type="molecule type" value="Genomic_DNA"/>
</dbReference>
<feature type="domain" description="Glucosamine/galactosamine-6-phosphate isomerase" evidence="8">
    <location>
        <begin position="10"/>
        <end position="226"/>
    </location>
</feature>
<sequence>MSRRVLRHVDLDELVEDAARRLMDTLVELQASQETVHLCLTGGRVSNRVYERFAELVPDSGLEAARLHLWWGDERFVPTTDPERHSLQSLSILARTLQLSSSQVHPMPSSDGKTDPDEAAFAYAEELGETVFDVCLLGMGPDGHVASLFSGHRAFEQPPSAAAVGVTDSPVPPTERITLTTAALNRSQRIWLWVSGEQKAEATARALGGEQTLPAAQVAGRLETLWFVDDGSARDLPTYHCTF</sequence>
<evidence type="ECO:0000256" key="1">
    <source>
        <dbReference type="ARBA" id="ARBA00000832"/>
    </source>
</evidence>
<comment type="catalytic activity">
    <reaction evidence="1 7">
        <text>6-phospho-D-glucono-1,5-lactone + H2O = 6-phospho-D-gluconate + H(+)</text>
        <dbReference type="Rhea" id="RHEA:12556"/>
        <dbReference type="ChEBI" id="CHEBI:15377"/>
        <dbReference type="ChEBI" id="CHEBI:15378"/>
        <dbReference type="ChEBI" id="CHEBI:57955"/>
        <dbReference type="ChEBI" id="CHEBI:58759"/>
        <dbReference type="EC" id="3.1.1.31"/>
    </reaction>
</comment>
<evidence type="ECO:0000256" key="6">
    <source>
        <dbReference type="ARBA" id="ARBA00020337"/>
    </source>
</evidence>
<dbReference type="SUPFAM" id="SSF100950">
    <property type="entry name" value="NagB/RpiA/CoA transferase-like"/>
    <property type="match status" value="1"/>
</dbReference>
<dbReference type="NCBIfam" id="TIGR01198">
    <property type="entry name" value="pgl"/>
    <property type="match status" value="1"/>
</dbReference>
<dbReference type="Gene3D" id="3.40.50.1360">
    <property type="match status" value="1"/>
</dbReference>
<evidence type="ECO:0000256" key="4">
    <source>
        <dbReference type="ARBA" id="ARBA00010662"/>
    </source>
</evidence>
<keyword evidence="7 9" id="KW-0378">Hydrolase</keyword>
<dbReference type="InterPro" id="IPR039104">
    <property type="entry name" value="6PGL"/>
</dbReference>
<comment type="pathway">
    <text evidence="3 7">Carbohydrate degradation; pentose phosphate pathway; D-ribulose 5-phosphate from D-glucose 6-phosphate (oxidative stage): step 2/3.</text>
</comment>
<evidence type="ECO:0000313" key="10">
    <source>
        <dbReference type="Proteomes" id="UP001597326"/>
    </source>
</evidence>
<name>A0ABW4RTE3_9ACTN</name>
<dbReference type="PANTHER" id="PTHR11054:SF0">
    <property type="entry name" value="6-PHOSPHOGLUCONOLACTONASE"/>
    <property type="match status" value="1"/>
</dbReference>
<evidence type="ECO:0000313" key="9">
    <source>
        <dbReference type="EMBL" id="MFD1888693.1"/>
    </source>
</evidence>
<dbReference type="InterPro" id="IPR006148">
    <property type="entry name" value="Glc/Gal-6P_isomerase"/>
</dbReference>
<dbReference type="CDD" id="cd01400">
    <property type="entry name" value="6PGL"/>
    <property type="match status" value="1"/>
</dbReference>
<keyword evidence="10" id="KW-1185">Reference proteome</keyword>